<feature type="region of interest" description="Disordered" evidence="1">
    <location>
        <begin position="98"/>
        <end position="188"/>
    </location>
</feature>
<dbReference type="Gene3D" id="2.30.29.30">
    <property type="entry name" value="Pleckstrin-homology domain (PH domain)/Phosphotyrosine-binding domain (PTB)"/>
    <property type="match status" value="1"/>
</dbReference>
<dbReference type="InterPro" id="IPR046995">
    <property type="entry name" value="RGS10/12/14-like"/>
</dbReference>
<dbReference type="Pfam" id="PF00595">
    <property type="entry name" value="PDZ"/>
    <property type="match status" value="1"/>
</dbReference>
<feature type="compositionally biased region" description="Basic and acidic residues" evidence="1">
    <location>
        <begin position="126"/>
        <end position="150"/>
    </location>
</feature>
<dbReference type="InterPro" id="IPR006020">
    <property type="entry name" value="PTB/PI_dom"/>
</dbReference>
<dbReference type="PANTHER" id="PTHR45945:SF3">
    <property type="entry name" value="REGULATOR OF G-PROTEIN SIGNALING LOCO"/>
    <property type="match status" value="1"/>
</dbReference>
<evidence type="ECO:0000313" key="4">
    <source>
        <dbReference type="Proteomes" id="UP001497497"/>
    </source>
</evidence>
<sequence length="667" mass="73806">MYPNPNQHAKRRKKRILQGTKTVTVVRGKVGYGFTISGQNPCMLSCIVSGSPAEAAGLKPGDLLYFVNGQNVSRACHDDVVRMVGLSTGTLELQVAENYNSSDSSDDNYPPRSKSRYPNRVRPRVSHAERGSKYERGPSSRRNEHRENHNAPRHYTPLGAESDLSSSLTSQEDQGWAQIPDSGWSKNTQAATTIKKEKNRFDANYAQGNGFAFAAMHGGQVMPTAKKITSAAAVVKRVPQVTDSKLPWQIGSVKFPDTTQETAAHNTDESQKTRRQEKLLNQPEEIIKKEELKLEVVNSIKAVVGYIGSIETPSSHTRPHQRLQALRSAVRRLRVEKRVHTLVLMQVSSTGVVLTNAVGKQLAFYPNERIAFSGICPDDERFFGLVTLSLPDDDCSSYTESGEIAKIPNSSCHIFMIEPDLSPHSAHIQQAEAFQINCTTNAETRRCEEFPRLATSLILCIANLYRDAPPRKFDNEIVQSQAFADPIRQVEHVHSNSSSNNSNSDSGLGFGREEAPLEQNEQVCVVDLPNGRQQLDNSDMSIAMDTSILSIQGHHSPEVDVVNITRGPPSAQRPLSAFDARRGLNVSTSSEECWQQGPRPINKLTPRAMPDPAYPPTAQAKFVDAQRPNVTNTENLRQSMQRLLQARQQQLQEQNCRIGSDGESHAG</sequence>
<dbReference type="AlphaFoldDB" id="A0AAV2IDG3"/>
<dbReference type="GO" id="GO:0005634">
    <property type="term" value="C:nucleus"/>
    <property type="evidence" value="ECO:0007669"/>
    <property type="project" value="TreeGrafter"/>
</dbReference>
<gene>
    <name evidence="3" type="ORF">GSLYS_00017229001</name>
</gene>
<evidence type="ECO:0000256" key="1">
    <source>
        <dbReference type="SAM" id="MobiDB-lite"/>
    </source>
</evidence>
<feature type="compositionally biased region" description="Polar residues" evidence="1">
    <location>
        <begin position="163"/>
        <end position="173"/>
    </location>
</feature>
<dbReference type="SMART" id="SM00228">
    <property type="entry name" value="PDZ"/>
    <property type="match status" value="1"/>
</dbReference>
<dbReference type="SUPFAM" id="SSF50156">
    <property type="entry name" value="PDZ domain-like"/>
    <property type="match status" value="1"/>
</dbReference>
<dbReference type="Gene3D" id="2.30.42.10">
    <property type="match status" value="1"/>
</dbReference>
<dbReference type="PANTHER" id="PTHR45945">
    <property type="entry name" value="REGULATOR OF G-PROTEIN SIGNALING LOCO"/>
    <property type="match status" value="1"/>
</dbReference>
<dbReference type="CDD" id="cd06710">
    <property type="entry name" value="PDZ_RGS12-like"/>
    <property type="match status" value="1"/>
</dbReference>
<dbReference type="EMBL" id="CAXITT010000571">
    <property type="protein sequence ID" value="CAL1543695.1"/>
    <property type="molecule type" value="Genomic_DNA"/>
</dbReference>
<dbReference type="InterPro" id="IPR011993">
    <property type="entry name" value="PH-like_dom_sf"/>
</dbReference>
<feature type="region of interest" description="Disordered" evidence="1">
    <location>
        <begin position="254"/>
        <end position="278"/>
    </location>
</feature>
<dbReference type="GO" id="GO:0005096">
    <property type="term" value="F:GTPase activator activity"/>
    <property type="evidence" value="ECO:0007669"/>
    <property type="project" value="InterPro"/>
</dbReference>
<feature type="compositionally biased region" description="Low complexity" evidence="1">
    <location>
        <begin position="495"/>
        <end position="506"/>
    </location>
</feature>
<dbReference type="PROSITE" id="PS50106">
    <property type="entry name" value="PDZ"/>
    <property type="match status" value="1"/>
</dbReference>
<organism evidence="3 4">
    <name type="scientific">Lymnaea stagnalis</name>
    <name type="common">Great pond snail</name>
    <name type="synonym">Helix stagnalis</name>
    <dbReference type="NCBI Taxonomy" id="6523"/>
    <lineage>
        <taxon>Eukaryota</taxon>
        <taxon>Metazoa</taxon>
        <taxon>Spiralia</taxon>
        <taxon>Lophotrochozoa</taxon>
        <taxon>Mollusca</taxon>
        <taxon>Gastropoda</taxon>
        <taxon>Heterobranchia</taxon>
        <taxon>Euthyneura</taxon>
        <taxon>Panpulmonata</taxon>
        <taxon>Hygrophila</taxon>
        <taxon>Lymnaeoidea</taxon>
        <taxon>Lymnaeidae</taxon>
        <taxon>Lymnaea</taxon>
    </lineage>
</organism>
<evidence type="ECO:0000259" key="2">
    <source>
        <dbReference type="PROSITE" id="PS50106"/>
    </source>
</evidence>
<dbReference type="InterPro" id="IPR036034">
    <property type="entry name" value="PDZ_sf"/>
</dbReference>
<accession>A0AAV2IDG3</accession>
<dbReference type="SMART" id="SM00462">
    <property type="entry name" value="PTB"/>
    <property type="match status" value="1"/>
</dbReference>
<evidence type="ECO:0000313" key="3">
    <source>
        <dbReference type="EMBL" id="CAL1543695.1"/>
    </source>
</evidence>
<dbReference type="GO" id="GO:0005886">
    <property type="term" value="C:plasma membrane"/>
    <property type="evidence" value="ECO:0007669"/>
    <property type="project" value="TreeGrafter"/>
</dbReference>
<dbReference type="Proteomes" id="UP001497497">
    <property type="component" value="Unassembled WGS sequence"/>
</dbReference>
<feature type="compositionally biased region" description="Basic and acidic residues" evidence="1">
    <location>
        <begin position="266"/>
        <end position="278"/>
    </location>
</feature>
<dbReference type="SUPFAM" id="SSF50729">
    <property type="entry name" value="PH domain-like"/>
    <property type="match status" value="1"/>
</dbReference>
<dbReference type="GO" id="GO:0005737">
    <property type="term" value="C:cytoplasm"/>
    <property type="evidence" value="ECO:0007669"/>
    <property type="project" value="TreeGrafter"/>
</dbReference>
<feature type="region of interest" description="Disordered" evidence="1">
    <location>
        <begin position="491"/>
        <end position="512"/>
    </location>
</feature>
<feature type="compositionally biased region" description="Low complexity" evidence="1">
    <location>
        <begin position="645"/>
        <end position="657"/>
    </location>
</feature>
<feature type="non-terminal residue" evidence="3">
    <location>
        <position position="667"/>
    </location>
</feature>
<comment type="caution">
    <text evidence="3">The sequence shown here is derived from an EMBL/GenBank/DDBJ whole genome shotgun (WGS) entry which is preliminary data.</text>
</comment>
<dbReference type="GO" id="GO:0008277">
    <property type="term" value="P:regulation of G protein-coupled receptor signaling pathway"/>
    <property type="evidence" value="ECO:0007669"/>
    <property type="project" value="TreeGrafter"/>
</dbReference>
<reference evidence="3 4" key="1">
    <citation type="submission" date="2024-04" db="EMBL/GenBank/DDBJ databases">
        <authorList>
            <consortium name="Genoscope - CEA"/>
            <person name="William W."/>
        </authorList>
    </citation>
    <scope>NUCLEOTIDE SEQUENCE [LARGE SCALE GENOMIC DNA]</scope>
</reference>
<name>A0AAV2IDG3_LYMST</name>
<keyword evidence="4" id="KW-1185">Reference proteome</keyword>
<proteinExistence type="predicted"/>
<feature type="compositionally biased region" description="Basic residues" evidence="1">
    <location>
        <begin position="113"/>
        <end position="125"/>
    </location>
</feature>
<dbReference type="InterPro" id="IPR001478">
    <property type="entry name" value="PDZ"/>
</dbReference>
<protein>
    <recommendedName>
        <fullName evidence="2">PDZ domain-containing protein</fullName>
    </recommendedName>
</protein>
<feature type="region of interest" description="Disordered" evidence="1">
    <location>
        <begin position="589"/>
        <end position="608"/>
    </location>
</feature>
<feature type="region of interest" description="Disordered" evidence="1">
    <location>
        <begin position="645"/>
        <end position="667"/>
    </location>
</feature>
<feature type="domain" description="PDZ" evidence="2">
    <location>
        <begin position="22"/>
        <end position="99"/>
    </location>
</feature>